<dbReference type="EMBL" id="CM001403">
    <property type="protein sequence ID" value="EHQ27549.1"/>
    <property type="molecule type" value="Genomic_DNA"/>
</dbReference>
<evidence type="ECO:0000313" key="2">
    <source>
        <dbReference type="Proteomes" id="UP000002774"/>
    </source>
</evidence>
<dbReference type="AlphaFoldDB" id="H1YID6"/>
<reference evidence="1" key="1">
    <citation type="submission" date="2011-09" db="EMBL/GenBank/DDBJ databases">
        <title>The permanent draft genome of Mucilaginibacter paludis DSM 18603.</title>
        <authorList>
            <consortium name="US DOE Joint Genome Institute (JGI-PGF)"/>
            <person name="Lucas S."/>
            <person name="Han J."/>
            <person name="Lapidus A."/>
            <person name="Bruce D."/>
            <person name="Goodwin L."/>
            <person name="Pitluck S."/>
            <person name="Peters L."/>
            <person name="Kyrpides N."/>
            <person name="Mavromatis K."/>
            <person name="Ivanova N."/>
            <person name="Mikhailova N."/>
            <person name="Held B."/>
            <person name="Detter J.C."/>
            <person name="Tapia R."/>
            <person name="Han C."/>
            <person name="Land M."/>
            <person name="Hauser L."/>
            <person name="Markowitz V."/>
            <person name="Cheng J.-F."/>
            <person name="Hugenholtz P."/>
            <person name="Woyke T."/>
            <person name="Wu D."/>
            <person name="Tindall B."/>
            <person name="Brambilla E."/>
            <person name="Klenk H.-P."/>
            <person name="Eisen J.A."/>
        </authorList>
    </citation>
    <scope>NUCLEOTIDE SEQUENCE [LARGE SCALE GENOMIC DNA]</scope>
    <source>
        <strain evidence="1">DSM 18603</strain>
    </source>
</reference>
<protein>
    <submittedName>
        <fullName evidence="1">Uncharacterized protein</fullName>
    </submittedName>
</protein>
<evidence type="ECO:0000313" key="1">
    <source>
        <dbReference type="EMBL" id="EHQ27549.1"/>
    </source>
</evidence>
<sequence length="205" mass="22720">MRNLIIFLSLTFFIIGAKRADAQSNNSDWHVPPPLTPNNSDWKVPPPIPSKYDLGFRVIRLPKLLAVLPPIPPVEPLSIPADLTRETGLEGENSSRTGHRQDNPQPKPIVRPCCCCCCCPPVGVRKPAKLRPKGKILSSSHIRKVKPVPHKPLKPKVSVNAALKPKVVKHRPVKHRSVRYIRYCPCSVDTSSSVNNQPKANGEKP</sequence>
<dbReference type="STRING" id="714943.Mucpa_3450"/>
<keyword evidence="2" id="KW-1185">Reference proteome</keyword>
<proteinExistence type="predicted"/>
<name>H1YID6_9SPHI</name>
<gene>
    <name evidence="1" type="ORF">Mucpa_3450</name>
</gene>
<accession>H1YID6</accession>
<organism evidence="1 2">
    <name type="scientific">Mucilaginibacter paludis DSM 18603</name>
    <dbReference type="NCBI Taxonomy" id="714943"/>
    <lineage>
        <taxon>Bacteria</taxon>
        <taxon>Pseudomonadati</taxon>
        <taxon>Bacteroidota</taxon>
        <taxon>Sphingobacteriia</taxon>
        <taxon>Sphingobacteriales</taxon>
        <taxon>Sphingobacteriaceae</taxon>
        <taxon>Mucilaginibacter</taxon>
    </lineage>
</organism>
<dbReference type="Proteomes" id="UP000002774">
    <property type="component" value="Chromosome"/>
</dbReference>
<dbReference type="HOGENOM" id="CLU_1336257_0_0_10"/>